<evidence type="ECO:0000313" key="6">
    <source>
        <dbReference type="EMBL" id="AHH18096.1"/>
    </source>
</evidence>
<name>W5TLI7_9NOCA</name>
<dbReference type="Gene3D" id="3.40.605.10">
    <property type="entry name" value="Aldehyde Dehydrogenase, Chain A, domain 1"/>
    <property type="match status" value="1"/>
</dbReference>
<sequence length="513" mass="53949">MSETVSETHTSSVELGRAAAARAESRMLVDGELVASATGAEFDNLNPATGAVLGATAAASAEDMLRAIAAARRAFDETAWSTDKAFRRRCLEQLQAGLEAEAQELGEELIAEAGCPSMTLRNAQLDWPLAQSLRYPAQLIDDFAWERVLDGGGLFGDRNQRTVVQEPVGVVAAICPSNFPIEVVLNKLGPALAAGNTVVLKPDPNTPWNATRLGRIIAEHTDIPPGVVNVVPTPSNDVAALLGTDPRVDMVSFTGSTEVGRTLTRVGADTMKRVFLELGGKSALVVLEDADPVAALRSASGVCVHAGQACAATTRMLVHRSRFDEMVAGVAAAFESIPVGDPVLQHTLVGPVISAAQRARVLDACERAVTDGARLVTGGGEVGGLPEHLRGGYYVRPTVFACEDSSLPIAQEEIFGPVLVMIPFSDDEEAVRIANDSAYGLAGAVLSASTERAMGIARRLRTGSVGVNGGMFYGADAPFGGYKNSGVGRQCGLEGFQQYLETKTIGCRIPRQH</sequence>
<dbReference type="SUPFAM" id="SSF53720">
    <property type="entry name" value="ALDH-like"/>
    <property type="match status" value="1"/>
</dbReference>
<dbReference type="Gene3D" id="3.40.309.10">
    <property type="entry name" value="Aldehyde Dehydrogenase, Chain A, domain 2"/>
    <property type="match status" value="1"/>
</dbReference>
<dbReference type="PROSITE" id="PS00687">
    <property type="entry name" value="ALDEHYDE_DEHYDR_GLU"/>
    <property type="match status" value="1"/>
</dbReference>
<dbReference type="InterPro" id="IPR016162">
    <property type="entry name" value="Ald_DH_N"/>
</dbReference>
<dbReference type="Proteomes" id="UP000019150">
    <property type="component" value="Chromosome"/>
</dbReference>
<organism evidence="6 7">
    <name type="scientific">Nocardia nova SH22a</name>
    <dbReference type="NCBI Taxonomy" id="1415166"/>
    <lineage>
        <taxon>Bacteria</taxon>
        <taxon>Bacillati</taxon>
        <taxon>Actinomycetota</taxon>
        <taxon>Actinomycetes</taxon>
        <taxon>Mycobacteriales</taxon>
        <taxon>Nocardiaceae</taxon>
        <taxon>Nocardia</taxon>
    </lineage>
</organism>
<dbReference type="InterPro" id="IPR015590">
    <property type="entry name" value="Aldehyde_DH_dom"/>
</dbReference>
<dbReference type="eggNOG" id="COG1012">
    <property type="taxonomic scope" value="Bacteria"/>
</dbReference>
<dbReference type="EMBL" id="CP006850">
    <property type="protein sequence ID" value="AHH18096.1"/>
    <property type="molecule type" value="Genomic_DNA"/>
</dbReference>
<dbReference type="PATRIC" id="fig|1415166.3.peg.3396"/>
<evidence type="ECO:0000259" key="5">
    <source>
        <dbReference type="Pfam" id="PF00171"/>
    </source>
</evidence>
<evidence type="ECO:0000256" key="3">
    <source>
        <dbReference type="PROSITE-ProRule" id="PRU10007"/>
    </source>
</evidence>
<dbReference type="HOGENOM" id="CLU_005391_0_0_11"/>
<evidence type="ECO:0000313" key="7">
    <source>
        <dbReference type="Proteomes" id="UP000019150"/>
    </source>
</evidence>
<feature type="domain" description="Aldehyde dehydrogenase" evidence="5">
    <location>
        <begin position="36"/>
        <end position="505"/>
    </location>
</feature>
<dbReference type="CDD" id="cd07089">
    <property type="entry name" value="ALDH_CddD-AldA-like"/>
    <property type="match status" value="1"/>
</dbReference>
<proteinExistence type="inferred from homology"/>
<feature type="active site" evidence="3">
    <location>
        <position position="277"/>
    </location>
</feature>
<dbReference type="InterPro" id="IPR029510">
    <property type="entry name" value="Ald_DH_CS_GLU"/>
</dbReference>
<dbReference type="AlphaFoldDB" id="W5TLI7"/>
<keyword evidence="7" id="KW-1185">Reference proteome</keyword>
<dbReference type="STRING" id="1415166.NONO_c33090"/>
<evidence type="ECO:0000256" key="1">
    <source>
        <dbReference type="ARBA" id="ARBA00009986"/>
    </source>
</evidence>
<gene>
    <name evidence="6" type="ORF">NONO_c33090</name>
</gene>
<protein>
    <submittedName>
        <fullName evidence="6">Aldehyde dehydrogenase</fullName>
    </submittedName>
</protein>
<accession>W5TLI7</accession>
<dbReference type="KEGG" id="nno:NONO_c33090"/>
<dbReference type="InterPro" id="IPR016161">
    <property type="entry name" value="Ald_DH/histidinol_DH"/>
</dbReference>
<dbReference type="InterPro" id="IPR016163">
    <property type="entry name" value="Ald_DH_C"/>
</dbReference>
<keyword evidence="2 4" id="KW-0560">Oxidoreductase</keyword>
<dbReference type="Pfam" id="PF00171">
    <property type="entry name" value="Aldedh"/>
    <property type="match status" value="1"/>
</dbReference>
<reference evidence="6 7" key="1">
    <citation type="journal article" date="2014" name="Appl. Environ. Microbiol.">
        <title>Insights into the Microbial Degradation of Rubber and Gutta-Percha by Analysis of the Complete Genome of Nocardia nova SH22a.</title>
        <authorList>
            <person name="Luo Q."/>
            <person name="Hiessl S."/>
            <person name="Poehlein A."/>
            <person name="Daniel R."/>
            <person name="Steinbuchel A."/>
        </authorList>
    </citation>
    <scope>NUCLEOTIDE SEQUENCE [LARGE SCALE GENOMIC DNA]</scope>
    <source>
        <strain evidence="6">SH22a</strain>
    </source>
</reference>
<evidence type="ECO:0000256" key="4">
    <source>
        <dbReference type="RuleBase" id="RU003345"/>
    </source>
</evidence>
<dbReference type="PANTHER" id="PTHR42804">
    <property type="entry name" value="ALDEHYDE DEHYDROGENASE"/>
    <property type="match status" value="1"/>
</dbReference>
<comment type="similarity">
    <text evidence="1 4">Belongs to the aldehyde dehydrogenase family.</text>
</comment>
<dbReference type="GO" id="GO:0016620">
    <property type="term" value="F:oxidoreductase activity, acting on the aldehyde or oxo group of donors, NAD or NADP as acceptor"/>
    <property type="evidence" value="ECO:0007669"/>
    <property type="project" value="InterPro"/>
</dbReference>
<evidence type="ECO:0000256" key="2">
    <source>
        <dbReference type="ARBA" id="ARBA00023002"/>
    </source>
</evidence>
<dbReference type="PANTHER" id="PTHR42804:SF1">
    <property type="entry name" value="ALDEHYDE DEHYDROGENASE-RELATED"/>
    <property type="match status" value="1"/>
</dbReference>